<dbReference type="InterPro" id="IPR014867">
    <property type="entry name" value="Spore_coat_CotH_CotH2/3/7"/>
</dbReference>
<dbReference type="EMBL" id="JAEPRC010000013">
    <property type="protein sequence ID" value="KAG2215146.1"/>
    <property type="molecule type" value="Genomic_DNA"/>
</dbReference>
<gene>
    <name evidence="1" type="ORF">INT46_006532</name>
</gene>
<dbReference type="Pfam" id="PF08757">
    <property type="entry name" value="CotH"/>
    <property type="match status" value="1"/>
</dbReference>
<dbReference type="OrthoDB" id="10262892at2759"/>
<name>A0A8H7RSN1_9FUNG</name>
<evidence type="ECO:0000313" key="1">
    <source>
        <dbReference type="EMBL" id="KAG2215146.1"/>
    </source>
</evidence>
<dbReference type="AlphaFoldDB" id="A0A8H7RSN1"/>
<protein>
    <recommendedName>
        <fullName evidence="3">Coth-domain-containing protein</fullName>
    </recommendedName>
</protein>
<sequence length="635" mass="73742">MTVAILSVAYCNSVHGHTAQNFDVSSITFNVIHTPNFHPNPDPNSNANQINYRNDNKMAVKLEGNDRVYLLNNFNSTNNLIYTGTADVPLLSTRYKYIVVDYENNEIDSEPFYRHLEQHNNGAFTPYEFYGRHNLQLNNQDQQQYLLPQVNWQYKNVKEDYQYNQDLDRNQIHPINEIPTWHIQANPEDFGILKEKILEDIGIRANVTRISSDRLEQLQNVRIELSGQTSRLFRKLSYSIHIDKEGSINGYRHFKLRSCSTDPSYIREKLYYDILDASKLPTAKASFIRLFINQEPQGFYLVADNYKNPFLKNVLGNGKPDYKSGTLYHGNVQENPMAVGKLQSGANFGYLGPSTNDYIENSLNISPYKVQEIADGDKSNDKLAKLVSFINFIQESSSYNHSEEEHEKKLVQEWNKRFDVSLFLKHLAFEVLLGHGDGYMGAAHNYMLYQDPEQDERFIWLASDLDQTMGSTLKANRSTPSNSAFQQLDRYGLFDQTFNRPIVDQLFRIKPFIERFYQIFSDINRSLFTSNAITDYIIYLQKLIEQDVEWDQEIDLYRPNNFLNNKQGYDNQLNEKILQLPLGQDFIDRINSKSITFRAAIEGPIVGHPSITSLFTWFTETSQYLDEFVHSLDTK</sequence>
<dbReference type="PANTHER" id="PTHR40050">
    <property type="entry name" value="INNER SPORE COAT PROTEIN H"/>
    <property type="match status" value="1"/>
</dbReference>
<reference evidence="1" key="1">
    <citation type="submission" date="2020-12" db="EMBL/GenBank/DDBJ databases">
        <title>Metabolic potential, ecology and presence of endohyphal bacteria is reflected in genomic diversity of Mucoromycotina.</title>
        <authorList>
            <person name="Muszewska A."/>
            <person name="Okrasinska A."/>
            <person name="Steczkiewicz K."/>
            <person name="Drgas O."/>
            <person name="Orlowska M."/>
            <person name="Perlinska-Lenart U."/>
            <person name="Aleksandrzak-Piekarczyk T."/>
            <person name="Szatraj K."/>
            <person name="Zielenkiewicz U."/>
            <person name="Pilsyk S."/>
            <person name="Malc E."/>
            <person name="Mieczkowski P."/>
            <person name="Kruszewska J.S."/>
            <person name="Biernat P."/>
            <person name="Pawlowska J."/>
        </authorList>
    </citation>
    <scope>NUCLEOTIDE SEQUENCE</scope>
    <source>
        <strain evidence="1">CBS 226.32</strain>
    </source>
</reference>
<dbReference type="Proteomes" id="UP000650833">
    <property type="component" value="Unassembled WGS sequence"/>
</dbReference>
<organism evidence="1 2">
    <name type="scientific">Mucor plumbeus</name>
    <dbReference type="NCBI Taxonomy" id="97098"/>
    <lineage>
        <taxon>Eukaryota</taxon>
        <taxon>Fungi</taxon>
        <taxon>Fungi incertae sedis</taxon>
        <taxon>Mucoromycota</taxon>
        <taxon>Mucoromycotina</taxon>
        <taxon>Mucoromycetes</taxon>
        <taxon>Mucorales</taxon>
        <taxon>Mucorineae</taxon>
        <taxon>Mucoraceae</taxon>
        <taxon>Mucor</taxon>
    </lineage>
</organism>
<comment type="caution">
    <text evidence="1">The sequence shown here is derived from an EMBL/GenBank/DDBJ whole genome shotgun (WGS) entry which is preliminary data.</text>
</comment>
<evidence type="ECO:0000313" key="2">
    <source>
        <dbReference type="Proteomes" id="UP000650833"/>
    </source>
</evidence>
<keyword evidence="2" id="KW-1185">Reference proteome</keyword>
<dbReference type="PANTHER" id="PTHR40050:SF1">
    <property type="entry name" value="INNER SPORE COAT PROTEIN H"/>
    <property type="match status" value="1"/>
</dbReference>
<proteinExistence type="predicted"/>
<evidence type="ECO:0008006" key="3">
    <source>
        <dbReference type="Google" id="ProtNLM"/>
    </source>
</evidence>
<accession>A0A8H7RSN1</accession>